<proteinExistence type="predicted"/>
<sequence>MNALMNTVFEPFVCGLINAASLKEKKKKKIDGKNVDGMQMSMRSINYGPESGCLDIGDVTNSDAKQLKATADGDDTCQIDYAADFVSRIQMIH</sequence>
<dbReference type="Proteomes" id="UP000046393">
    <property type="component" value="Unplaced"/>
</dbReference>
<name>A0A0N5AL50_9BILA</name>
<protein>
    <submittedName>
        <fullName evidence="2">Uncharacterized protein</fullName>
    </submittedName>
</protein>
<keyword evidence="1" id="KW-1185">Reference proteome</keyword>
<organism evidence="1 2">
    <name type="scientific">Syphacia muris</name>
    <dbReference type="NCBI Taxonomy" id="451379"/>
    <lineage>
        <taxon>Eukaryota</taxon>
        <taxon>Metazoa</taxon>
        <taxon>Ecdysozoa</taxon>
        <taxon>Nematoda</taxon>
        <taxon>Chromadorea</taxon>
        <taxon>Rhabditida</taxon>
        <taxon>Spirurina</taxon>
        <taxon>Oxyuridomorpha</taxon>
        <taxon>Oxyuroidea</taxon>
        <taxon>Oxyuridae</taxon>
        <taxon>Syphacia</taxon>
    </lineage>
</organism>
<evidence type="ECO:0000313" key="2">
    <source>
        <dbReference type="WBParaSite" id="SMUV_0000524901-mRNA-1"/>
    </source>
</evidence>
<dbReference type="WBParaSite" id="SMUV_0000524901-mRNA-1">
    <property type="protein sequence ID" value="SMUV_0000524901-mRNA-1"/>
    <property type="gene ID" value="SMUV_0000524901"/>
</dbReference>
<evidence type="ECO:0000313" key="1">
    <source>
        <dbReference type="Proteomes" id="UP000046393"/>
    </source>
</evidence>
<reference evidence="2" key="1">
    <citation type="submission" date="2017-02" db="UniProtKB">
        <authorList>
            <consortium name="WormBaseParasite"/>
        </authorList>
    </citation>
    <scope>IDENTIFICATION</scope>
</reference>
<dbReference type="AlphaFoldDB" id="A0A0N5AL50"/>
<accession>A0A0N5AL50</accession>